<dbReference type="PANTHER" id="PTHR46564:SF1">
    <property type="entry name" value="TRANSPOSASE"/>
    <property type="match status" value="1"/>
</dbReference>
<gene>
    <name evidence="2" type="ORF">ACFP58_06230</name>
</gene>
<evidence type="ECO:0000313" key="2">
    <source>
        <dbReference type="EMBL" id="MFC6381066.1"/>
    </source>
</evidence>
<dbReference type="Gene3D" id="3.30.420.10">
    <property type="entry name" value="Ribonuclease H-like superfamily/Ribonuclease H"/>
    <property type="match status" value="1"/>
</dbReference>
<dbReference type="EMBL" id="JBHSTZ010000016">
    <property type="protein sequence ID" value="MFC6381066.1"/>
    <property type="molecule type" value="Genomic_DNA"/>
</dbReference>
<keyword evidence="3" id="KW-1185">Reference proteome</keyword>
<evidence type="ECO:0000313" key="3">
    <source>
        <dbReference type="Proteomes" id="UP001596264"/>
    </source>
</evidence>
<name>A0ABW1W4R2_9GAMM</name>
<sequence length="154" mass="17702">MVLPKKKTLNHPKADAELRGVFLEQLHQFEKNNRPIVFLDESGFKSHDNRPHGYSNKGQKCFGEYNWQLKNQTNAIGAIYNNQLFAVGLYDCSVNSDVFHSWVSQLLLPNLPKNSVIVMDNATFHKRQDIQALIEDAEHTILWLPPYSPDLNPE</sequence>
<organism evidence="2 3">
    <name type="scientific">Psychrobacter glacincola</name>
    <dbReference type="NCBI Taxonomy" id="56810"/>
    <lineage>
        <taxon>Bacteria</taxon>
        <taxon>Pseudomonadati</taxon>
        <taxon>Pseudomonadota</taxon>
        <taxon>Gammaproteobacteria</taxon>
        <taxon>Moraxellales</taxon>
        <taxon>Moraxellaceae</taxon>
        <taxon>Psychrobacter</taxon>
    </lineage>
</organism>
<dbReference type="Proteomes" id="UP001596264">
    <property type="component" value="Unassembled WGS sequence"/>
</dbReference>
<comment type="caution">
    <text evidence="2">The sequence shown here is derived from an EMBL/GenBank/DDBJ whole genome shotgun (WGS) entry which is preliminary data.</text>
</comment>
<reference evidence="3" key="1">
    <citation type="journal article" date="2019" name="Int. J. Syst. Evol. Microbiol.">
        <title>The Global Catalogue of Microorganisms (GCM) 10K type strain sequencing project: providing services to taxonomists for standard genome sequencing and annotation.</title>
        <authorList>
            <consortium name="The Broad Institute Genomics Platform"/>
            <consortium name="The Broad Institute Genome Sequencing Center for Infectious Disease"/>
            <person name="Wu L."/>
            <person name="Ma J."/>
        </authorList>
    </citation>
    <scope>NUCLEOTIDE SEQUENCE [LARGE SCALE GENOMIC DNA]</scope>
    <source>
        <strain evidence="3">CCM 2050</strain>
    </source>
</reference>
<accession>A0ABW1W4R2</accession>
<proteinExistence type="predicted"/>
<dbReference type="Pfam" id="PF13358">
    <property type="entry name" value="DDE_3"/>
    <property type="match status" value="1"/>
</dbReference>
<dbReference type="PANTHER" id="PTHR46564">
    <property type="entry name" value="TRANSPOSASE"/>
    <property type="match status" value="1"/>
</dbReference>
<protein>
    <submittedName>
        <fullName evidence="2">Transposase</fullName>
    </submittedName>
</protein>
<evidence type="ECO:0000259" key="1">
    <source>
        <dbReference type="Pfam" id="PF13358"/>
    </source>
</evidence>
<dbReference type="InterPro" id="IPR038717">
    <property type="entry name" value="Tc1-like_DDE_dom"/>
</dbReference>
<dbReference type="InterPro" id="IPR036397">
    <property type="entry name" value="RNaseH_sf"/>
</dbReference>
<feature type="domain" description="Tc1-like transposase DDE" evidence="1">
    <location>
        <begin position="35"/>
        <end position="153"/>
    </location>
</feature>
<dbReference type="RefSeq" id="WP_201562980.1">
    <property type="nucleotide sequence ID" value="NZ_CAJGZK010000011.1"/>
</dbReference>